<accession>A0A089LD74</accession>
<evidence type="ECO:0000256" key="3">
    <source>
        <dbReference type="ARBA" id="ARBA00022475"/>
    </source>
</evidence>
<dbReference type="InterPro" id="IPR000515">
    <property type="entry name" value="MetI-like"/>
</dbReference>
<proteinExistence type="inferred from homology"/>
<evidence type="ECO:0000256" key="6">
    <source>
        <dbReference type="ARBA" id="ARBA00023136"/>
    </source>
</evidence>
<feature type="transmembrane region" description="Helical" evidence="7">
    <location>
        <begin position="12"/>
        <end position="35"/>
    </location>
</feature>
<keyword evidence="6 7" id="KW-0472">Membrane</keyword>
<feature type="transmembrane region" description="Helical" evidence="7">
    <location>
        <begin position="143"/>
        <end position="167"/>
    </location>
</feature>
<dbReference type="GO" id="GO:0005886">
    <property type="term" value="C:plasma membrane"/>
    <property type="evidence" value="ECO:0007669"/>
    <property type="project" value="UniProtKB-SubCell"/>
</dbReference>
<dbReference type="SUPFAM" id="SSF161098">
    <property type="entry name" value="MetI-like"/>
    <property type="match status" value="1"/>
</dbReference>
<keyword evidence="3" id="KW-1003">Cell membrane</keyword>
<evidence type="ECO:0000256" key="5">
    <source>
        <dbReference type="ARBA" id="ARBA00022989"/>
    </source>
</evidence>
<dbReference type="AlphaFoldDB" id="A0A089LD74"/>
<feature type="domain" description="ABC transmembrane type-1" evidence="8">
    <location>
        <begin position="74"/>
        <end position="277"/>
    </location>
</feature>
<dbReference type="PANTHER" id="PTHR43744">
    <property type="entry name" value="ABC TRANSPORTER PERMEASE PROTEIN MG189-RELATED-RELATED"/>
    <property type="match status" value="1"/>
</dbReference>
<feature type="transmembrane region" description="Helical" evidence="7">
    <location>
        <begin position="78"/>
        <end position="99"/>
    </location>
</feature>
<evidence type="ECO:0000256" key="4">
    <source>
        <dbReference type="ARBA" id="ARBA00022692"/>
    </source>
</evidence>
<evidence type="ECO:0000313" key="9">
    <source>
        <dbReference type="EMBL" id="AIQ58802.1"/>
    </source>
</evidence>
<dbReference type="InterPro" id="IPR035906">
    <property type="entry name" value="MetI-like_sf"/>
</dbReference>
<dbReference type="CDD" id="cd06261">
    <property type="entry name" value="TM_PBP2"/>
    <property type="match status" value="1"/>
</dbReference>
<feature type="transmembrane region" description="Helical" evidence="7">
    <location>
        <begin position="111"/>
        <end position="131"/>
    </location>
</feature>
<dbReference type="GO" id="GO:0055085">
    <property type="term" value="P:transmembrane transport"/>
    <property type="evidence" value="ECO:0007669"/>
    <property type="project" value="InterPro"/>
</dbReference>
<evidence type="ECO:0000256" key="7">
    <source>
        <dbReference type="RuleBase" id="RU363032"/>
    </source>
</evidence>
<dbReference type="Pfam" id="PF00528">
    <property type="entry name" value="BPD_transp_1"/>
    <property type="match status" value="1"/>
</dbReference>
<dbReference type="EMBL" id="CP009285">
    <property type="protein sequence ID" value="AIQ58802.1"/>
    <property type="molecule type" value="Genomic_DNA"/>
</dbReference>
<keyword evidence="10" id="KW-1185">Reference proteome</keyword>
<comment type="subcellular location">
    <subcellularLocation>
        <location evidence="1 7">Cell membrane</location>
        <topology evidence="1 7">Multi-pass membrane protein</topology>
    </subcellularLocation>
</comment>
<dbReference type="RefSeq" id="WP_042214080.1">
    <property type="nucleotide sequence ID" value="NZ_CP009285.1"/>
</dbReference>
<reference evidence="9" key="1">
    <citation type="submission" date="2014-08" db="EMBL/GenBank/DDBJ databases">
        <title>Comparative genomics of the Paenibacillus odorifer group.</title>
        <authorList>
            <person name="den Bakker H.C."/>
            <person name="Tsai Y.-C.Y.-C."/>
            <person name="Martin N."/>
            <person name="Korlach J."/>
            <person name="Wiedmann M."/>
        </authorList>
    </citation>
    <scope>NUCLEOTIDE SEQUENCE [LARGE SCALE GENOMIC DNA]</scope>
    <source>
        <strain evidence="9">DSM 13188</strain>
    </source>
</reference>
<gene>
    <name evidence="9" type="ORF">PBOR_19075</name>
</gene>
<dbReference type="PANTHER" id="PTHR43744:SF9">
    <property type="entry name" value="POLYGALACTURONAN_RHAMNOGALACTURONAN TRANSPORT SYSTEM PERMEASE PROTEIN YTCP"/>
    <property type="match status" value="1"/>
</dbReference>
<dbReference type="PROSITE" id="PS50928">
    <property type="entry name" value="ABC_TM1"/>
    <property type="match status" value="1"/>
</dbReference>
<evidence type="ECO:0000259" key="8">
    <source>
        <dbReference type="PROSITE" id="PS50928"/>
    </source>
</evidence>
<dbReference type="KEGG" id="pbd:PBOR_19075"/>
<organism evidence="9 10">
    <name type="scientific">Paenibacillus borealis</name>
    <dbReference type="NCBI Taxonomy" id="160799"/>
    <lineage>
        <taxon>Bacteria</taxon>
        <taxon>Bacillati</taxon>
        <taxon>Bacillota</taxon>
        <taxon>Bacilli</taxon>
        <taxon>Bacillales</taxon>
        <taxon>Paenibacillaceae</taxon>
        <taxon>Paenibacillus</taxon>
    </lineage>
</organism>
<dbReference type="OrthoDB" id="9810086at2"/>
<keyword evidence="5 7" id="KW-1133">Transmembrane helix</keyword>
<sequence length="292" mass="33159">MYHKNPTYRVFYLFNIAFLVLISVVCVLPLLHIFAVSLSGKSAADSNLVGLIPVDFSLDGYLRTFENSNFLSALRISVLRSAVGTVLAMCVTVLAAFPLSRNSREFRGRNFYVWFFLIIMIFDAGLVPHYILMEKINLINSFWIFILPGLVNVWNIILMMNFFRALPRDLDEAAIMDGATSFQIMSRIYLPVSLPAIATLSLFTLVGHWNAWFDGMLYMTSPDRWPLATLLQTIVVVQDFSKTGIRFEDLQTLSNRSVKSAQIFIAMLPILLVYPFLQRFFVKGIVLGAVKE</sequence>
<feature type="transmembrane region" description="Helical" evidence="7">
    <location>
        <begin position="188"/>
        <end position="209"/>
    </location>
</feature>
<comment type="similarity">
    <text evidence="7">Belongs to the binding-protein-dependent transport system permease family.</text>
</comment>
<evidence type="ECO:0000256" key="2">
    <source>
        <dbReference type="ARBA" id="ARBA00022448"/>
    </source>
</evidence>
<feature type="transmembrane region" description="Helical" evidence="7">
    <location>
        <begin position="260"/>
        <end position="277"/>
    </location>
</feature>
<evidence type="ECO:0000256" key="1">
    <source>
        <dbReference type="ARBA" id="ARBA00004651"/>
    </source>
</evidence>
<name>A0A089LD74_PAEBO</name>
<evidence type="ECO:0000313" key="10">
    <source>
        <dbReference type="Proteomes" id="UP000029518"/>
    </source>
</evidence>
<keyword evidence="2 7" id="KW-0813">Transport</keyword>
<dbReference type="Proteomes" id="UP000029518">
    <property type="component" value="Chromosome"/>
</dbReference>
<dbReference type="Gene3D" id="1.10.3720.10">
    <property type="entry name" value="MetI-like"/>
    <property type="match status" value="1"/>
</dbReference>
<dbReference type="HOGENOM" id="CLU_016047_1_0_9"/>
<protein>
    <submittedName>
        <fullName evidence="9">ABC transporter permease</fullName>
    </submittedName>
</protein>
<keyword evidence="4 7" id="KW-0812">Transmembrane</keyword>